<evidence type="ECO:0000256" key="1">
    <source>
        <dbReference type="SAM" id="Phobius"/>
    </source>
</evidence>
<keyword evidence="1" id="KW-1133">Transmembrane helix</keyword>
<sequence length="85" mass="8755">MAERLRRSEDGLSVAALIRCVVAITVAVLVEASADGSATAASDPVVIAQAAAMASSRLVGGREMLHEVLLSGQKRPNGVDRLLGE</sequence>
<keyword evidence="1" id="KW-0812">Transmembrane</keyword>
<dbReference type="EMBL" id="JBHSWH010000001">
    <property type="protein sequence ID" value="MFC6706776.1"/>
    <property type="molecule type" value="Genomic_DNA"/>
</dbReference>
<dbReference type="Proteomes" id="UP001596298">
    <property type="component" value="Unassembled WGS sequence"/>
</dbReference>
<feature type="transmembrane region" description="Helical" evidence="1">
    <location>
        <begin position="12"/>
        <end position="30"/>
    </location>
</feature>
<keyword evidence="1" id="KW-0472">Membrane</keyword>
<accession>A0ABW2AIT4</accession>
<protein>
    <submittedName>
        <fullName evidence="2">Uncharacterized protein</fullName>
    </submittedName>
</protein>
<dbReference type="RefSeq" id="WP_382403465.1">
    <property type="nucleotide sequence ID" value="NZ_JBHSWH010000001.1"/>
</dbReference>
<organism evidence="2 3">
    <name type="scientific">Flexivirga alba</name>
    <dbReference type="NCBI Taxonomy" id="702742"/>
    <lineage>
        <taxon>Bacteria</taxon>
        <taxon>Bacillati</taxon>
        <taxon>Actinomycetota</taxon>
        <taxon>Actinomycetes</taxon>
        <taxon>Micrococcales</taxon>
        <taxon>Dermacoccaceae</taxon>
        <taxon>Flexivirga</taxon>
    </lineage>
</organism>
<proteinExistence type="predicted"/>
<comment type="caution">
    <text evidence="2">The sequence shown here is derived from an EMBL/GenBank/DDBJ whole genome shotgun (WGS) entry which is preliminary data.</text>
</comment>
<reference evidence="3" key="1">
    <citation type="journal article" date="2019" name="Int. J. Syst. Evol. Microbiol.">
        <title>The Global Catalogue of Microorganisms (GCM) 10K type strain sequencing project: providing services to taxonomists for standard genome sequencing and annotation.</title>
        <authorList>
            <consortium name="The Broad Institute Genomics Platform"/>
            <consortium name="The Broad Institute Genome Sequencing Center for Infectious Disease"/>
            <person name="Wu L."/>
            <person name="Ma J."/>
        </authorList>
    </citation>
    <scope>NUCLEOTIDE SEQUENCE [LARGE SCALE GENOMIC DNA]</scope>
    <source>
        <strain evidence="3">CCUG 58127</strain>
    </source>
</reference>
<gene>
    <name evidence="2" type="ORF">ACFQDH_16310</name>
</gene>
<evidence type="ECO:0000313" key="3">
    <source>
        <dbReference type="Proteomes" id="UP001596298"/>
    </source>
</evidence>
<keyword evidence="3" id="KW-1185">Reference proteome</keyword>
<evidence type="ECO:0000313" key="2">
    <source>
        <dbReference type="EMBL" id="MFC6706776.1"/>
    </source>
</evidence>
<name>A0ABW2AIT4_9MICO</name>